<organism evidence="2 3">
    <name type="scientific">Henriciella mobilis</name>
    <dbReference type="NCBI Taxonomy" id="2305467"/>
    <lineage>
        <taxon>Bacteria</taxon>
        <taxon>Pseudomonadati</taxon>
        <taxon>Pseudomonadota</taxon>
        <taxon>Alphaproteobacteria</taxon>
        <taxon>Hyphomonadales</taxon>
        <taxon>Hyphomonadaceae</taxon>
        <taxon>Henriciella</taxon>
    </lineage>
</organism>
<proteinExistence type="predicted"/>
<keyword evidence="1" id="KW-0472">Membrane</keyword>
<keyword evidence="3" id="KW-1185">Reference proteome</keyword>
<dbReference type="OrthoDB" id="1495896at2"/>
<dbReference type="AlphaFoldDB" id="A0A399R7C9"/>
<evidence type="ECO:0000313" key="2">
    <source>
        <dbReference type="EMBL" id="RIJ26391.1"/>
    </source>
</evidence>
<keyword evidence="1" id="KW-0812">Transmembrane</keyword>
<dbReference type="Pfam" id="PF05751">
    <property type="entry name" value="FixH"/>
    <property type="match status" value="1"/>
</dbReference>
<reference evidence="2 3" key="1">
    <citation type="submission" date="2018-08" db="EMBL/GenBank/DDBJ databases">
        <title>Henriciella mobilis sp. nov., isolated from seawater.</title>
        <authorList>
            <person name="Cheng H."/>
            <person name="Wu Y.-H."/>
            <person name="Xu X.-W."/>
            <person name="Guo L.-L."/>
        </authorList>
    </citation>
    <scope>NUCLEOTIDE SEQUENCE [LARGE SCALE GENOMIC DNA]</scope>
    <source>
        <strain evidence="2 3">JN25</strain>
    </source>
</reference>
<gene>
    <name evidence="2" type="ORF">D1223_15500</name>
</gene>
<dbReference type="InterPro" id="IPR008620">
    <property type="entry name" value="FixH"/>
</dbReference>
<keyword evidence="1" id="KW-1133">Transmembrane helix</keyword>
<comment type="caution">
    <text evidence="2">The sequence shown here is derived from an EMBL/GenBank/DDBJ whole genome shotgun (WGS) entry which is preliminary data.</text>
</comment>
<evidence type="ECO:0000313" key="3">
    <source>
        <dbReference type="Proteomes" id="UP000266385"/>
    </source>
</evidence>
<name>A0A399R7C9_9PROT</name>
<evidence type="ECO:0000256" key="1">
    <source>
        <dbReference type="SAM" id="Phobius"/>
    </source>
</evidence>
<dbReference type="Proteomes" id="UP000266385">
    <property type="component" value="Unassembled WGS sequence"/>
</dbReference>
<feature type="transmembrane region" description="Helical" evidence="1">
    <location>
        <begin position="20"/>
        <end position="43"/>
    </location>
</feature>
<protein>
    <recommendedName>
        <fullName evidence="4">Nitrogen fixation protein FixH</fullName>
    </recommendedName>
</protein>
<evidence type="ECO:0008006" key="4">
    <source>
        <dbReference type="Google" id="ProtNLM"/>
    </source>
</evidence>
<dbReference type="RefSeq" id="WP_119377354.1">
    <property type="nucleotide sequence ID" value="NZ_QWFX01000016.1"/>
</dbReference>
<dbReference type="EMBL" id="QWFX01000016">
    <property type="protein sequence ID" value="RIJ26391.1"/>
    <property type="molecule type" value="Genomic_DNA"/>
</dbReference>
<sequence length="171" mass="18877">MMAAPQYKQGPDAKLKGWHVLLIMLGFFGVMFTVNGIFLYSAITSFPGEDVEKSYLQGLHYNDTLEARREQAELGWTLRVGLVEGPERLLRVEASDAYDAPLSALEISARLRRQATTADDVHLTLQPSGLRGTYEIALPADLAKGLWDVDIEAHSTRGDQVFTATKSIVVP</sequence>
<accession>A0A399R7C9</accession>